<proteinExistence type="predicted"/>
<keyword evidence="1" id="KW-1185">Reference proteome</keyword>
<evidence type="ECO:0000313" key="2">
    <source>
        <dbReference type="RefSeq" id="XP_006816233.1"/>
    </source>
</evidence>
<dbReference type="PANTHER" id="PTHR13627">
    <property type="entry name" value="FUKUTIN RELATED PROTEIN"/>
    <property type="match status" value="1"/>
</dbReference>
<gene>
    <name evidence="2" type="primary">LOC102801597</name>
</gene>
<dbReference type="PANTHER" id="PTHR13627:SF35">
    <property type="entry name" value="LICD FAMILY PROTEIN"/>
    <property type="match status" value="1"/>
</dbReference>
<name>A0ABM0M892_SACKO</name>
<dbReference type="InterPro" id="IPR052613">
    <property type="entry name" value="LicD_transferase"/>
</dbReference>
<reference evidence="2" key="1">
    <citation type="submission" date="2025-08" db="UniProtKB">
        <authorList>
            <consortium name="RefSeq"/>
        </authorList>
    </citation>
    <scope>IDENTIFICATION</scope>
    <source>
        <tissue evidence="2">Testes</tissue>
    </source>
</reference>
<dbReference type="Proteomes" id="UP000694865">
    <property type="component" value="Unplaced"/>
</dbReference>
<evidence type="ECO:0000313" key="1">
    <source>
        <dbReference type="Proteomes" id="UP000694865"/>
    </source>
</evidence>
<dbReference type="RefSeq" id="XP_006816233.1">
    <property type="nucleotide sequence ID" value="XM_006816170.1"/>
</dbReference>
<protein>
    <submittedName>
        <fullName evidence="2">Fukutin-like</fullName>
    </submittedName>
</protein>
<dbReference type="GeneID" id="102801597"/>
<organism evidence="1 2">
    <name type="scientific">Saccoglossus kowalevskii</name>
    <name type="common">Acorn worm</name>
    <dbReference type="NCBI Taxonomy" id="10224"/>
    <lineage>
        <taxon>Eukaryota</taxon>
        <taxon>Metazoa</taxon>
        <taxon>Hemichordata</taxon>
        <taxon>Enteropneusta</taxon>
        <taxon>Harrimaniidae</taxon>
        <taxon>Saccoglossus</taxon>
    </lineage>
</organism>
<accession>A0ABM0M892</accession>
<sequence>MPRITRGWHDRCYLTDQQSDDLIYLLTSVIAEYKAANVTYWLTSGTLLGYYRTKDILRHDYDADLAVLYPYGGKYDEKQLIQSLTKKHISYLSCYNKNGDRIGVCVFKYKDVTLDIMMYISYEDHAHGKTRQMLRRFPIVEDGDKMTYIEMIDYSLQTFPMSMVVPLQYKSFLGMGVNIPNKLEDYLYFHYRTFKYEMPYKWKCWF</sequence>